<dbReference type="AlphaFoldDB" id="A0A327W5L1"/>
<dbReference type="EMBL" id="QLMA01000003">
    <property type="protein sequence ID" value="RAJ83666.1"/>
    <property type="molecule type" value="Genomic_DNA"/>
</dbReference>
<accession>A0A327W5L1</accession>
<name>A0A327W5L1_9BACT</name>
<dbReference type="Pfam" id="PF12728">
    <property type="entry name" value="HTH_17"/>
    <property type="match status" value="1"/>
</dbReference>
<feature type="domain" description="Helix-turn-helix" evidence="1">
    <location>
        <begin position="35"/>
        <end position="83"/>
    </location>
</feature>
<comment type="caution">
    <text evidence="2">The sequence shown here is derived from an EMBL/GenBank/DDBJ whole genome shotgun (WGS) entry which is preliminary data.</text>
</comment>
<dbReference type="OrthoDB" id="678411at2"/>
<protein>
    <submittedName>
        <fullName evidence="2">Excisionase family DNA binding protein</fullName>
    </submittedName>
</protein>
<sequence>MQEQLRIIQEQVNTLSNKVDLLLQQTAKTEIPAGLLSVQQAAAYLHLSVSHVYYLLATGKIKNLQRQKYSRILFSVQDLQAYLFQQNTRCKDEK</sequence>
<dbReference type="RefSeq" id="WP_111592302.1">
    <property type="nucleotide sequence ID" value="NZ_QLMA01000003.1"/>
</dbReference>
<organism evidence="2 3">
    <name type="scientific">Chitinophaga dinghuensis</name>
    <dbReference type="NCBI Taxonomy" id="1539050"/>
    <lineage>
        <taxon>Bacteria</taxon>
        <taxon>Pseudomonadati</taxon>
        <taxon>Bacteroidota</taxon>
        <taxon>Chitinophagia</taxon>
        <taxon>Chitinophagales</taxon>
        <taxon>Chitinophagaceae</taxon>
        <taxon>Chitinophaga</taxon>
    </lineage>
</organism>
<reference evidence="2 3" key="1">
    <citation type="submission" date="2018-06" db="EMBL/GenBank/DDBJ databases">
        <title>Genomic Encyclopedia of Archaeal and Bacterial Type Strains, Phase II (KMG-II): from individual species to whole genera.</title>
        <authorList>
            <person name="Goeker M."/>
        </authorList>
    </citation>
    <scope>NUCLEOTIDE SEQUENCE [LARGE SCALE GENOMIC DNA]</scope>
    <source>
        <strain evidence="2 3">DSM 29821</strain>
    </source>
</reference>
<dbReference type="InterPro" id="IPR041657">
    <property type="entry name" value="HTH_17"/>
</dbReference>
<proteinExistence type="predicted"/>
<dbReference type="Proteomes" id="UP000249819">
    <property type="component" value="Unassembled WGS sequence"/>
</dbReference>
<keyword evidence="3" id="KW-1185">Reference proteome</keyword>
<gene>
    <name evidence="2" type="ORF">CLV59_103637</name>
</gene>
<evidence type="ECO:0000313" key="3">
    <source>
        <dbReference type="Proteomes" id="UP000249819"/>
    </source>
</evidence>
<evidence type="ECO:0000259" key="1">
    <source>
        <dbReference type="Pfam" id="PF12728"/>
    </source>
</evidence>
<evidence type="ECO:0000313" key="2">
    <source>
        <dbReference type="EMBL" id="RAJ83666.1"/>
    </source>
</evidence>